<dbReference type="STRING" id="1193682.BJP25_14645"/>
<dbReference type="PANTHER" id="PTHR30572">
    <property type="entry name" value="MEMBRANE COMPONENT OF TRANSPORTER-RELATED"/>
    <property type="match status" value="1"/>
</dbReference>
<comment type="subcellular location">
    <subcellularLocation>
        <location evidence="1">Cell membrane</location>
        <topology evidence="1">Multi-pass membrane protein</topology>
    </subcellularLocation>
</comment>
<keyword evidence="3 7" id="KW-0812">Transmembrane</keyword>
<feature type="transmembrane region" description="Helical" evidence="7">
    <location>
        <begin position="736"/>
        <end position="765"/>
    </location>
</feature>
<evidence type="ECO:0000256" key="3">
    <source>
        <dbReference type="ARBA" id="ARBA00022692"/>
    </source>
</evidence>
<evidence type="ECO:0000313" key="10">
    <source>
        <dbReference type="Proteomes" id="UP000186040"/>
    </source>
</evidence>
<evidence type="ECO:0000256" key="2">
    <source>
        <dbReference type="ARBA" id="ARBA00022475"/>
    </source>
</evidence>
<feature type="transmembrane region" description="Helical" evidence="7">
    <location>
        <begin position="294"/>
        <end position="321"/>
    </location>
</feature>
<evidence type="ECO:0000256" key="4">
    <source>
        <dbReference type="ARBA" id="ARBA00022989"/>
    </source>
</evidence>
<feature type="transmembrane region" description="Helical" evidence="7">
    <location>
        <begin position="16"/>
        <end position="36"/>
    </location>
</feature>
<feature type="transmembrane region" description="Helical" evidence="7">
    <location>
        <begin position="341"/>
        <end position="360"/>
    </location>
</feature>
<dbReference type="InterPro" id="IPR050250">
    <property type="entry name" value="Macrolide_Exporter_MacB"/>
</dbReference>
<feature type="transmembrane region" description="Helical" evidence="7">
    <location>
        <begin position="412"/>
        <end position="431"/>
    </location>
</feature>
<dbReference type="EMBL" id="MKQR01000009">
    <property type="protein sequence ID" value="OLR93535.1"/>
    <property type="molecule type" value="Genomic_DNA"/>
</dbReference>
<evidence type="ECO:0000313" key="9">
    <source>
        <dbReference type="EMBL" id="OLR93535.1"/>
    </source>
</evidence>
<feature type="transmembrane region" description="Helical" evidence="7">
    <location>
        <begin position="389"/>
        <end position="406"/>
    </location>
</feature>
<dbReference type="RefSeq" id="WP_075974430.1">
    <property type="nucleotide sequence ID" value="NZ_MKQR01000009.1"/>
</dbReference>
<feature type="transmembrane region" description="Helical" evidence="7">
    <location>
        <begin position="247"/>
        <end position="273"/>
    </location>
</feature>
<dbReference type="AlphaFoldDB" id="A0A1Q9LNE2"/>
<keyword evidence="5 7" id="KW-0472">Membrane</keyword>
<protein>
    <recommendedName>
        <fullName evidence="8">ABC3 transporter permease C-terminal domain-containing protein</fullName>
    </recommendedName>
</protein>
<feature type="transmembrane region" description="Helical" evidence="7">
    <location>
        <begin position="777"/>
        <end position="797"/>
    </location>
</feature>
<keyword evidence="4 7" id="KW-1133">Transmembrane helix</keyword>
<evidence type="ECO:0000259" key="8">
    <source>
        <dbReference type="Pfam" id="PF02687"/>
    </source>
</evidence>
<reference evidence="9 10" key="1">
    <citation type="submission" date="2016-10" db="EMBL/GenBank/DDBJ databases">
        <title>The Draft Genome Sequence of Actinokineospora bangkokensis 44EHWT reveals the biosynthetic pathway of antifungal compounds Thailandins with unusual extender unit butylmalonyl-CoA.</title>
        <authorList>
            <person name="Greule A."/>
            <person name="Intra B."/>
            <person name="Flemming S."/>
            <person name="Rommel M.G."/>
            <person name="Panbangred W."/>
            <person name="Bechthold A."/>
        </authorList>
    </citation>
    <scope>NUCLEOTIDE SEQUENCE [LARGE SCALE GENOMIC DNA]</scope>
    <source>
        <strain evidence="9 10">44EHW</strain>
    </source>
</reference>
<feature type="domain" description="ABC3 transporter permease C-terminal" evidence="8">
    <location>
        <begin position="250"/>
        <end position="370"/>
    </location>
</feature>
<keyword evidence="10" id="KW-1185">Reference proteome</keyword>
<comment type="similarity">
    <text evidence="6">Belongs to the ABC-4 integral membrane protein family.</text>
</comment>
<feature type="transmembrane region" description="Helical" evidence="7">
    <location>
        <begin position="466"/>
        <end position="487"/>
    </location>
</feature>
<dbReference type="OrthoDB" id="9780560at2"/>
<dbReference type="InterPro" id="IPR003838">
    <property type="entry name" value="ABC3_permease_C"/>
</dbReference>
<feature type="domain" description="ABC3 transporter permease C-terminal" evidence="8">
    <location>
        <begin position="694"/>
        <end position="806"/>
    </location>
</feature>
<accession>A0A1Q9LNE2</accession>
<evidence type="ECO:0000256" key="5">
    <source>
        <dbReference type="ARBA" id="ARBA00023136"/>
    </source>
</evidence>
<evidence type="ECO:0000256" key="7">
    <source>
        <dbReference type="SAM" id="Phobius"/>
    </source>
</evidence>
<evidence type="ECO:0000256" key="6">
    <source>
        <dbReference type="ARBA" id="ARBA00038076"/>
    </source>
</evidence>
<feature type="transmembrane region" description="Helical" evidence="7">
    <location>
        <begin position="690"/>
        <end position="715"/>
    </location>
</feature>
<dbReference type="PANTHER" id="PTHR30572:SF4">
    <property type="entry name" value="ABC TRANSPORTER PERMEASE YTRF"/>
    <property type="match status" value="1"/>
</dbReference>
<name>A0A1Q9LNE2_9PSEU</name>
<dbReference type="GO" id="GO:0022857">
    <property type="term" value="F:transmembrane transporter activity"/>
    <property type="evidence" value="ECO:0007669"/>
    <property type="project" value="TreeGrafter"/>
</dbReference>
<comment type="caution">
    <text evidence="9">The sequence shown here is derived from an EMBL/GenBank/DDBJ whole genome shotgun (WGS) entry which is preliminary data.</text>
</comment>
<dbReference type="Pfam" id="PF02687">
    <property type="entry name" value="FtsX"/>
    <property type="match status" value="2"/>
</dbReference>
<dbReference type="Proteomes" id="UP000186040">
    <property type="component" value="Unassembled WGS sequence"/>
</dbReference>
<organism evidence="9 10">
    <name type="scientific">Actinokineospora bangkokensis</name>
    <dbReference type="NCBI Taxonomy" id="1193682"/>
    <lineage>
        <taxon>Bacteria</taxon>
        <taxon>Bacillati</taxon>
        <taxon>Actinomycetota</taxon>
        <taxon>Actinomycetes</taxon>
        <taxon>Pseudonocardiales</taxon>
        <taxon>Pseudonocardiaceae</taxon>
        <taxon>Actinokineospora</taxon>
    </lineage>
</organism>
<keyword evidence="2" id="KW-1003">Cell membrane</keyword>
<proteinExistence type="inferred from homology"/>
<sequence>MASLTVNSLRAGGTRLVLPFLGVVLGVGLVVAALLYGQAVRETAEGLRATAPPDVAVRISPLRVDTPVTDDLVRAVGGVPGVAAARPISEGRAFVVDREGDLVGPPGYAGGVTFTGAVDTLTAGRAPERAGEVALDRNTAERTGYRVGERVRVVVAGEARELAVVGEFTAVDARITAGGTMTAFDGATARALFGPAPDSYTAVDVVAAPGAGDLRAALREVVPDDLEVLSGADLDGSLSSSDKVTTILLAFAGLALFIAAFLVGNTFTMLTAARAREHALLRTVGASRRTVLRSVLAEAVVAGLAATVPGYALGVLGAVAMGRLFEVTDGPTPDVPVFTPTAALAAVGVGIAVTVVAAWVPARRAATVPPIAALRAELPPDRRSLRRRTAAGVVVTGLGAAVVAASTQSYELMYLGAPVLLIGLVVLTPWLGTKLTALLRRPLGGVAGVLGTIAVENTRRNPRRTAATAGALMIGLASCAAVTVPIASVAESDRARVALGDRADLRVEALPFAELGQGMVEQVRRVPGVRAVTQVTTGYVRVGESALDIASVDPRGVGALVPMAVVSGSLDDLDGAIAVASPQARAHGWSVGSRVSGSLAGSGEPVRLRVAAVVDMPEGFDHDAVVGGTGFGGAAFDDHPDTILIGVDRDRLAAVQAGVRAALGNPTAVVMTREEYQEQAVAPLMLVLNILYALLSVSVLIGALAVFTTMAMSTLERTREIGLLRAVGLSRRGVGAVLWLEAVLVSLLGAAIGLVAGCAIGAAAVVGQDSVAVVVPWGRMAVFVAVTVLIGVLAPLLPARRATRTPVLSALASG</sequence>
<dbReference type="GO" id="GO:0005886">
    <property type="term" value="C:plasma membrane"/>
    <property type="evidence" value="ECO:0007669"/>
    <property type="project" value="UniProtKB-SubCell"/>
</dbReference>
<gene>
    <name evidence="9" type="ORF">BJP25_14645</name>
</gene>
<evidence type="ECO:0000256" key="1">
    <source>
        <dbReference type="ARBA" id="ARBA00004651"/>
    </source>
</evidence>